<dbReference type="GO" id="GO:0016301">
    <property type="term" value="F:kinase activity"/>
    <property type="evidence" value="ECO:0007669"/>
    <property type="project" value="UniProtKB-KW"/>
</dbReference>
<evidence type="ECO:0000256" key="1">
    <source>
        <dbReference type="PROSITE-ProRule" id="PRU00221"/>
    </source>
</evidence>
<keyword evidence="3" id="KW-0808">Transferase</keyword>
<dbReference type="InterPro" id="IPR001680">
    <property type="entry name" value="WD40_rpt"/>
</dbReference>
<sequence>MPSRISKSSSLGKSCRSQLINQVVLERVLGFTLSNNCAFSLDRSSGHIAYIAGCVVVIRQLTGDRQCFIQSSSKKPLTAVEFSPDGKFIATGESGHQPMVRLWNVADGTQLAEFAGHHFRVVAVRFSPSARYLVSLGSQEDNTVYVWDRASGQRVASAKVTNKINGVAFSPTGHFFVTVGVRHVRYWYLEPRRNRHKETLPLNGRNAVLGDLLNNTFTDVCCTLRVPNAASTYKDRSSDYSSISMTATTTTEDGVAGTVLTLVVSKAGQLMQFSDQRYLEKWVELRTSKASCISTSGPWLVVGCARGTCLLFESETLQFLAQLPLPHTLGSDLQSDVPCKQPSAPPPQTTAPSSDDTETPSHPDLLAIKLDWSRSRVICCYTDHR</sequence>
<proteinExistence type="predicted"/>
<dbReference type="SMART" id="SM00320">
    <property type="entry name" value="WD40"/>
    <property type="match status" value="3"/>
</dbReference>
<evidence type="ECO:0000256" key="2">
    <source>
        <dbReference type="SAM" id="MobiDB-lite"/>
    </source>
</evidence>
<feature type="region of interest" description="Disordered" evidence="2">
    <location>
        <begin position="333"/>
        <end position="362"/>
    </location>
</feature>
<keyword evidence="4" id="KW-1185">Reference proteome</keyword>
<feature type="repeat" description="WD" evidence="1">
    <location>
        <begin position="114"/>
        <end position="157"/>
    </location>
</feature>
<dbReference type="InterPro" id="IPR052779">
    <property type="entry name" value="WDR62"/>
</dbReference>
<dbReference type="AlphaFoldDB" id="A0A4E0QZC4"/>
<evidence type="ECO:0000313" key="3">
    <source>
        <dbReference type="EMBL" id="THD19674.1"/>
    </source>
</evidence>
<reference evidence="3" key="1">
    <citation type="submission" date="2019-03" db="EMBL/GenBank/DDBJ databases">
        <title>Improved annotation for the trematode Fasciola hepatica.</title>
        <authorList>
            <person name="Choi Y.-J."/>
            <person name="Martin J."/>
            <person name="Mitreva M."/>
        </authorList>
    </citation>
    <scope>NUCLEOTIDE SEQUENCE [LARGE SCALE GENOMIC DNA]</scope>
</reference>
<organism evidence="3 4">
    <name type="scientific">Fasciola hepatica</name>
    <name type="common">Liver fluke</name>
    <dbReference type="NCBI Taxonomy" id="6192"/>
    <lineage>
        <taxon>Eukaryota</taxon>
        <taxon>Metazoa</taxon>
        <taxon>Spiralia</taxon>
        <taxon>Lophotrochozoa</taxon>
        <taxon>Platyhelminthes</taxon>
        <taxon>Trematoda</taxon>
        <taxon>Digenea</taxon>
        <taxon>Plagiorchiida</taxon>
        <taxon>Echinostomata</taxon>
        <taxon>Echinostomatoidea</taxon>
        <taxon>Fasciolidae</taxon>
        <taxon>Fasciola</taxon>
    </lineage>
</organism>
<dbReference type="EMBL" id="JXXN02005870">
    <property type="protein sequence ID" value="THD19674.1"/>
    <property type="molecule type" value="Genomic_DNA"/>
</dbReference>
<comment type="caution">
    <text evidence="3">The sequence shown here is derived from an EMBL/GenBank/DDBJ whole genome shotgun (WGS) entry which is preliminary data.</text>
</comment>
<protein>
    <submittedName>
        <fullName evidence="3">Mitogen-activated protein kinase-binding protein 1</fullName>
    </submittedName>
</protein>
<name>A0A4E0QZC4_FASHE</name>
<dbReference type="SUPFAM" id="SSF50978">
    <property type="entry name" value="WD40 repeat-like"/>
    <property type="match status" value="1"/>
</dbReference>
<dbReference type="Gene3D" id="2.130.10.10">
    <property type="entry name" value="YVTN repeat-like/Quinoprotein amine dehydrogenase"/>
    <property type="match status" value="1"/>
</dbReference>
<dbReference type="Proteomes" id="UP000230066">
    <property type="component" value="Unassembled WGS sequence"/>
</dbReference>
<accession>A0A4E0QZC4</accession>
<dbReference type="PANTHER" id="PTHR45589:SF1">
    <property type="entry name" value="WD REPEAT DOMAIN 62, ISOFORM G"/>
    <property type="match status" value="1"/>
</dbReference>
<keyword evidence="1" id="KW-0853">WD repeat</keyword>
<dbReference type="PROSITE" id="PS50082">
    <property type="entry name" value="WD_REPEATS_2"/>
    <property type="match status" value="1"/>
</dbReference>
<evidence type="ECO:0000313" key="4">
    <source>
        <dbReference type="Proteomes" id="UP000230066"/>
    </source>
</evidence>
<dbReference type="InterPro" id="IPR015943">
    <property type="entry name" value="WD40/YVTN_repeat-like_dom_sf"/>
</dbReference>
<gene>
    <name evidence="3" type="ORF">D915_009427</name>
</gene>
<dbReference type="PANTHER" id="PTHR45589">
    <property type="entry name" value="WD REPEAT DOMAIN 62, ISOFORM G"/>
    <property type="match status" value="1"/>
</dbReference>
<dbReference type="Pfam" id="PF00400">
    <property type="entry name" value="WD40"/>
    <property type="match status" value="2"/>
</dbReference>
<keyword evidence="3" id="KW-0418">Kinase</keyword>
<dbReference type="InterPro" id="IPR036322">
    <property type="entry name" value="WD40_repeat_dom_sf"/>
</dbReference>